<dbReference type="SUPFAM" id="SSF55315">
    <property type="entry name" value="L30e-like"/>
    <property type="match status" value="1"/>
</dbReference>
<organism evidence="5 6">
    <name type="scientific">Anaerotignum faecicola</name>
    <dbReference type="NCBI Taxonomy" id="2358141"/>
    <lineage>
        <taxon>Bacteria</taxon>
        <taxon>Bacillati</taxon>
        <taxon>Bacillota</taxon>
        <taxon>Clostridia</taxon>
        <taxon>Lachnospirales</taxon>
        <taxon>Anaerotignaceae</taxon>
        <taxon>Anaerotignum</taxon>
    </lineage>
</organism>
<dbReference type="SUPFAM" id="SSF75217">
    <property type="entry name" value="alpha/beta knot"/>
    <property type="match status" value="1"/>
</dbReference>
<dbReference type="Proteomes" id="UP000287361">
    <property type="component" value="Unassembled WGS sequence"/>
</dbReference>
<dbReference type="InterPro" id="IPR029064">
    <property type="entry name" value="Ribosomal_eL30-like_sf"/>
</dbReference>
<evidence type="ECO:0000256" key="2">
    <source>
        <dbReference type="ARBA" id="ARBA00022603"/>
    </source>
</evidence>
<dbReference type="InterPro" id="IPR004441">
    <property type="entry name" value="rRNA_MeTrfase_TrmH"/>
</dbReference>
<keyword evidence="3 5" id="KW-0808">Transferase</keyword>
<comment type="similarity">
    <text evidence="1">Belongs to the class IV-like SAM-binding methyltransferase superfamily. RNA methyltransferase TrmH family.</text>
</comment>
<dbReference type="Pfam" id="PF00588">
    <property type="entry name" value="SpoU_methylase"/>
    <property type="match status" value="1"/>
</dbReference>
<dbReference type="InterPro" id="IPR013123">
    <property type="entry name" value="SpoU_subst-bd"/>
</dbReference>
<evidence type="ECO:0000313" key="5">
    <source>
        <dbReference type="EMBL" id="GCB30057.1"/>
    </source>
</evidence>
<name>A0A401LEQ3_9FIRM</name>
<dbReference type="CDD" id="cd18103">
    <property type="entry name" value="SpoU-like_RlmB"/>
    <property type="match status" value="1"/>
</dbReference>
<sequence>MEREKRRERELNENQLEGRNAVLEVLRSGRDIEKIMVQKGNVEGTIKRIVAQAAEKGVVIQEVSRQKLDELSQTKNHQGVIALVSAHDYVEVEDILAAARAKGEDPFIILLDGITDPHNLGAILRTAECAGAHGVIIPKRRSVGLNATVGKTSAGAIEYMPVAKVTNLVKTMEQLKKEGLWFACADMGENDHFDTNLKGPIGLVIGSEGEGVSRLVKENCDFTASIPMYGKISSLNASVAAALLMYEVVRQRNYSK</sequence>
<comment type="caution">
    <text evidence="5">The sequence shown here is derived from an EMBL/GenBank/DDBJ whole genome shotgun (WGS) entry which is preliminary data.</text>
</comment>
<keyword evidence="6" id="KW-1185">Reference proteome</keyword>
<evidence type="ECO:0000256" key="3">
    <source>
        <dbReference type="ARBA" id="ARBA00022679"/>
    </source>
</evidence>
<dbReference type="InterPro" id="IPR029026">
    <property type="entry name" value="tRNA_m1G_MTases_N"/>
</dbReference>
<dbReference type="GO" id="GO:0008173">
    <property type="term" value="F:RNA methyltransferase activity"/>
    <property type="evidence" value="ECO:0007669"/>
    <property type="project" value="InterPro"/>
</dbReference>
<dbReference type="Pfam" id="PF08032">
    <property type="entry name" value="SpoU_sub_bind"/>
    <property type="match status" value="1"/>
</dbReference>
<dbReference type="PANTHER" id="PTHR46429:SF1">
    <property type="entry name" value="23S RRNA (GUANOSINE-2'-O-)-METHYLTRANSFERASE RLMB"/>
    <property type="match status" value="1"/>
</dbReference>
<dbReference type="Gene3D" id="3.30.1330.30">
    <property type="match status" value="1"/>
</dbReference>
<dbReference type="InterPro" id="IPR029028">
    <property type="entry name" value="Alpha/beta_knot_MTases"/>
</dbReference>
<protein>
    <submittedName>
        <fullName evidence="5">23S rRNA (Guanosine(2251)-2'-O)-methyltransferase RlmB</fullName>
    </submittedName>
</protein>
<accession>A0A401LEQ3</accession>
<dbReference type="EMBL" id="BHVZ01000009">
    <property type="protein sequence ID" value="GCB30057.1"/>
    <property type="molecule type" value="Genomic_DNA"/>
</dbReference>
<gene>
    <name evidence="5" type="primary">yacO</name>
    <name evidence="5" type="ORF">KGMB03357_17180</name>
</gene>
<evidence type="ECO:0000313" key="6">
    <source>
        <dbReference type="Proteomes" id="UP000287361"/>
    </source>
</evidence>
<dbReference type="SMART" id="SM00967">
    <property type="entry name" value="SpoU_sub_bind"/>
    <property type="match status" value="1"/>
</dbReference>
<dbReference type="Gene3D" id="3.40.1280.10">
    <property type="match status" value="1"/>
</dbReference>
<feature type="domain" description="RNA 2-O ribose methyltransferase substrate binding" evidence="4">
    <location>
        <begin position="15"/>
        <end position="90"/>
    </location>
</feature>
<reference evidence="5 6" key="1">
    <citation type="submission" date="2018-10" db="EMBL/GenBank/DDBJ databases">
        <title>Draft Genome Sequence of Anaerotignum sp. KCTC 15736.</title>
        <authorList>
            <person name="Choi S.H."/>
            <person name="Kim J.S."/>
            <person name="Kang S.W."/>
            <person name="Lee J.S."/>
            <person name="Park S.H."/>
        </authorList>
    </citation>
    <scope>NUCLEOTIDE SEQUENCE [LARGE SCALE GENOMIC DNA]</scope>
    <source>
        <strain evidence="5 6">KCTC 15736</strain>
    </source>
</reference>
<evidence type="ECO:0000259" key="4">
    <source>
        <dbReference type="SMART" id="SM00967"/>
    </source>
</evidence>
<dbReference type="GO" id="GO:0003723">
    <property type="term" value="F:RNA binding"/>
    <property type="evidence" value="ECO:0007669"/>
    <property type="project" value="InterPro"/>
</dbReference>
<dbReference type="NCBIfam" id="TIGR00186">
    <property type="entry name" value="rRNA_methyl_3"/>
    <property type="match status" value="1"/>
</dbReference>
<dbReference type="InterPro" id="IPR001537">
    <property type="entry name" value="SpoU_MeTrfase"/>
</dbReference>
<evidence type="ECO:0000256" key="1">
    <source>
        <dbReference type="ARBA" id="ARBA00007228"/>
    </source>
</evidence>
<keyword evidence="2 5" id="KW-0489">Methyltransferase</keyword>
<dbReference type="FunFam" id="3.40.1280.10:FF:000008">
    <property type="entry name" value="Group 3 RNA methyltransferase TrmH"/>
    <property type="match status" value="1"/>
</dbReference>
<dbReference type="PANTHER" id="PTHR46429">
    <property type="entry name" value="23S RRNA (GUANOSINE-2'-O-)-METHYLTRANSFERASE RLMB"/>
    <property type="match status" value="1"/>
</dbReference>
<proteinExistence type="inferred from homology"/>
<dbReference type="GO" id="GO:0005829">
    <property type="term" value="C:cytosol"/>
    <property type="evidence" value="ECO:0007669"/>
    <property type="project" value="TreeGrafter"/>
</dbReference>
<dbReference type="GO" id="GO:0032259">
    <property type="term" value="P:methylation"/>
    <property type="evidence" value="ECO:0007669"/>
    <property type="project" value="UniProtKB-KW"/>
</dbReference>
<dbReference type="AlphaFoldDB" id="A0A401LEQ3"/>
<dbReference type="GO" id="GO:0006396">
    <property type="term" value="P:RNA processing"/>
    <property type="evidence" value="ECO:0007669"/>
    <property type="project" value="InterPro"/>
</dbReference>